<keyword evidence="1" id="KW-0963">Cytoplasm</keyword>
<keyword evidence="2" id="KW-0805">Transcription regulation</keyword>
<dbReference type="RefSeq" id="WP_246535655.1">
    <property type="nucleotide sequence ID" value="NZ_BAAAHS010000053.1"/>
</dbReference>
<dbReference type="Proteomes" id="UP000679307">
    <property type="component" value="Chromosome"/>
</dbReference>
<evidence type="ECO:0000313" key="6">
    <source>
        <dbReference type="EMBL" id="QVT81276.1"/>
    </source>
</evidence>
<reference evidence="6 7" key="1">
    <citation type="submission" date="2021-05" db="EMBL/GenBank/DDBJ databases">
        <title>Complete genome of Nocardioides aquaticus KCTC 9944T isolated from meromictic and hypersaline Ekho Lake, Antarctica.</title>
        <authorList>
            <person name="Hwang K."/>
            <person name="Kim K.M."/>
            <person name="Choe H."/>
        </authorList>
    </citation>
    <scope>NUCLEOTIDE SEQUENCE [LARGE SCALE GENOMIC DNA]</scope>
    <source>
        <strain evidence="6 7">KCTC 9944</strain>
    </source>
</reference>
<dbReference type="InterPro" id="IPR055166">
    <property type="entry name" value="Transc_reg_Sar_Rot_HTH"/>
</dbReference>
<feature type="domain" description="HTH marR-type" evidence="5">
    <location>
        <begin position="10"/>
        <end position="140"/>
    </location>
</feature>
<dbReference type="PANTHER" id="PTHR33164">
    <property type="entry name" value="TRANSCRIPTIONAL REGULATOR, MARR FAMILY"/>
    <property type="match status" value="1"/>
</dbReference>
<evidence type="ECO:0000256" key="2">
    <source>
        <dbReference type="ARBA" id="ARBA00023015"/>
    </source>
</evidence>
<protein>
    <submittedName>
        <fullName evidence="6">Organic hydroperoxide resistance transcriptional regulator</fullName>
    </submittedName>
</protein>
<organism evidence="6 7">
    <name type="scientific">Nocardioides aquaticus</name>
    <dbReference type="NCBI Taxonomy" id="160826"/>
    <lineage>
        <taxon>Bacteria</taxon>
        <taxon>Bacillati</taxon>
        <taxon>Actinomycetota</taxon>
        <taxon>Actinomycetes</taxon>
        <taxon>Propionibacteriales</taxon>
        <taxon>Nocardioidaceae</taxon>
        <taxon>Nocardioides</taxon>
    </lineage>
</organism>
<dbReference type="Pfam" id="PF22381">
    <property type="entry name" value="Staph_reg_Sar_Rot"/>
    <property type="match status" value="1"/>
</dbReference>
<keyword evidence="3" id="KW-0238">DNA-binding</keyword>
<dbReference type="PROSITE" id="PS50995">
    <property type="entry name" value="HTH_MARR_2"/>
    <property type="match status" value="1"/>
</dbReference>
<dbReference type="InterPro" id="IPR000835">
    <property type="entry name" value="HTH_MarR-typ"/>
</dbReference>
<proteinExistence type="predicted"/>
<gene>
    <name evidence="6" type="primary">ohrR_3</name>
    <name evidence="6" type="ORF">ENKNEFLB_03684</name>
</gene>
<name>A0ABX8ELA6_9ACTN</name>
<dbReference type="EMBL" id="CP075371">
    <property type="protein sequence ID" value="QVT81276.1"/>
    <property type="molecule type" value="Genomic_DNA"/>
</dbReference>
<keyword evidence="4" id="KW-0804">Transcription</keyword>
<dbReference type="SMART" id="SM00347">
    <property type="entry name" value="HTH_MARR"/>
    <property type="match status" value="1"/>
</dbReference>
<accession>A0ABX8ELA6</accession>
<dbReference type="InterPro" id="IPR039422">
    <property type="entry name" value="MarR/SlyA-like"/>
</dbReference>
<keyword evidence="7" id="KW-1185">Reference proteome</keyword>
<evidence type="ECO:0000256" key="3">
    <source>
        <dbReference type="ARBA" id="ARBA00023125"/>
    </source>
</evidence>
<evidence type="ECO:0000313" key="7">
    <source>
        <dbReference type="Proteomes" id="UP000679307"/>
    </source>
</evidence>
<evidence type="ECO:0000256" key="1">
    <source>
        <dbReference type="ARBA" id="ARBA00022490"/>
    </source>
</evidence>
<evidence type="ECO:0000256" key="4">
    <source>
        <dbReference type="ARBA" id="ARBA00023163"/>
    </source>
</evidence>
<dbReference type="PANTHER" id="PTHR33164:SF5">
    <property type="entry name" value="ORGANIC HYDROPEROXIDE RESISTANCE TRANSCRIPTIONAL REGULATOR"/>
    <property type="match status" value="1"/>
</dbReference>
<evidence type="ECO:0000259" key="5">
    <source>
        <dbReference type="PROSITE" id="PS50995"/>
    </source>
</evidence>
<sequence length="151" mass="16245">MTNGPTTGLGSMLCFDLYAASRALTAAYRPVLADHGLTYPQYLVLVALWNDDDVRIKDLAATLHLDHATLTPLLRRLEDRGLLSRVRSREDGRAVRVALTAVGDELRSIVDDVHCAITDAVGLDADERAAVQDALQRLVANLSAQPAGQGA</sequence>